<accession>A0ABQ3VC49</accession>
<evidence type="ECO:0000313" key="2">
    <source>
        <dbReference type="Proteomes" id="UP000635565"/>
    </source>
</evidence>
<keyword evidence="2" id="KW-1185">Reference proteome</keyword>
<proteinExistence type="predicted"/>
<evidence type="ECO:0008006" key="3">
    <source>
        <dbReference type="Google" id="ProtNLM"/>
    </source>
</evidence>
<gene>
    <name evidence="1" type="ORF">KSZ_07770</name>
</gene>
<sequence length="59" mass="6884">MLKQGKQSESAGNRIACASAKRVIEAKMEKLYILYKHLKDGRWKEGSEPSRWFASFLFY</sequence>
<organism evidence="1 2">
    <name type="scientific">Dictyobacter formicarum</name>
    <dbReference type="NCBI Taxonomy" id="2778368"/>
    <lineage>
        <taxon>Bacteria</taxon>
        <taxon>Bacillati</taxon>
        <taxon>Chloroflexota</taxon>
        <taxon>Ktedonobacteria</taxon>
        <taxon>Ktedonobacterales</taxon>
        <taxon>Dictyobacteraceae</taxon>
        <taxon>Dictyobacter</taxon>
    </lineage>
</organism>
<name>A0ABQ3VC49_9CHLR</name>
<protein>
    <recommendedName>
        <fullName evidence="3">Reverse transcriptase N-terminal domain-containing protein</fullName>
    </recommendedName>
</protein>
<reference evidence="1 2" key="1">
    <citation type="journal article" date="2021" name="Int. J. Syst. Evol. Microbiol.">
        <title>Reticulibacter mediterranei gen. nov., sp. nov., within the new family Reticulibacteraceae fam. nov., and Ktedonospora formicarum gen. nov., sp. nov., Ktedonobacter robiniae sp. nov., Dictyobacter formicarum sp. nov. and Dictyobacter arantiisoli sp. nov., belonging to the class Ktedonobacteria.</title>
        <authorList>
            <person name="Yabe S."/>
            <person name="Zheng Y."/>
            <person name="Wang C.M."/>
            <person name="Sakai Y."/>
            <person name="Abe K."/>
            <person name="Yokota A."/>
            <person name="Donadio S."/>
            <person name="Cavaletti L."/>
            <person name="Monciardini P."/>
        </authorList>
    </citation>
    <scope>NUCLEOTIDE SEQUENCE [LARGE SCALE GENOMIC DNA]</scope>
    <source>
        <strain evidence="1 2">SOSP1-9</strain>
    </source>
</reference>
<dbReference type="Proteomes" id="UP000635565">
    <property type="component" value="Unassembled WGS sequence"/>
</dbReference>
<dbReference type="EMBL" id="BNJJ01000002">
    <property type="protein sequence ID" value="GHO82771.1"/>
    <property type="molecule type" value="Genomic_DNA"/>
</dbReference>
<evidence type="ECO:0000313" key="1">
    <source>
        <dbReference type="EMBL" id="GHO82771.1"/>
    </source>
</evidence>
<comment type="caution">
    <text evidence="1">The sequence shown here is derived from an EMBL/GenBank/DDBJ whole genome shotgun (WGS) entry which is preliminary data.</text>
</comment>